<comment type="caution">
    <text evidence="1">The sequence shown here is derived from an EMBL/GenBank/DDBJ whole genome shotgun (WGS) entry which is preliminary data.</text>
</comment>
<protein>
    <submittedName>
        <fullName evidence="1">Mitochondrial-processing peptidase subunit alpha-1</fullName>
    </submittedName>
</protein>
<gene>
    <name evidence="1" type="ORF">SCF082_LOCUS2772</name>
</gene>
<proteinExistence type="predicted"/>
<evidence type="ECO:0000313" key="1">
    <source>
        <dbReference type="EMBL" id="CAK8991704.1"/>
    </source>
</evidence>
<dbReference type="EMBL" id="CAXAMM010001359">
    <property type="protein sequence ID" value="CAK8991704.1"/>
    <property type="molecule type" value="Genomic_DNA"/>
</dbReference>
<keyword evidence="2" id="KW-1185">Reference proteome</keyword>
<evidence type="ECO:0000313" key="2">
    <source>
        <dbReference type="Proteomes" id="UP001642464"/>
    </source>
</evidence>
<organism evidence="1 2">
    <name type="scientific">Durusdinium trenchii</name>
    <dbReference type="NCBI Taxonomy" id="1381693"/>
    <lineage>
        <taxon>Eukaryota</taxon>
        <taxon>Sar</taxon>
        <taxon>Alveolata</taxon>
        <taxon>Dinophyceae</taxon>
        <taxon>Suessiales</taxon>
        <taxon>Symbiodiniaceae</taxon>
        <taxon>Durusdinium</taxon>
    </lineage>
</organism>
<dbReference type="Proteomes" id="UP001642464">
    <property type="component" value="Unassembled WGS sequence"/>
</dbReference>
<name>A0ABP0HQM0_9DINO</name>
<accession>A0ABP0HQM0</accession>
<sequence length="520" mass="57978">MVDVVPGQYSPMGRSTERTLQRLRTQVEAEDSALSPKAKVEKKPKDPKDAKESPKADKVDLDRFRLPNKKSFGQSTTQLSNTLNTTLTTLASTNDLETTASSIDVAEPVSTPKPKLSPSFSTVGLDEGHLCEVTRAKYNRFMHPDGQTNPEAGHYRVNDSCLWLRSPQWDIGQRIPHEARQVRPCDTGMELGEVYNGFAMGLAAPGRLEPMSVSPERPDVSKLCTHPMTFAPEHQKTEWAKLDASSSASHRYPDWDFKKHMSGHHFNLKMSFPHFEPGKYDIEPKSRSITGLPFSKVMSRAQSAGEVKTNMCPKTRRVPDRSHFRGCSVAVRRKTCIQDFSQDLDRPPLLTTKGVYYDEDDPEVSQKVIDWQMSFDASSADKLTVARCSTPSMKAALTRDRALRGARILASDPGLQRSLGIGILNAESRTGDELHDEWRWQRSDMGLAFDQMSGRNSAPSTLTTRVHGSLRRPKAEVTFSFKRKACPGFTSGSSVQKILSARPISDEIEPEPVETVDRAD</sequence>
<reference evidence="1 2" key="1">
    <citation type="submission" date="2024-02" db="EMBL/GenBank/DDBJ databases">
        <authorList>
            <person name="Chen Y."/>
            <person name="Shah S."/>
            <person name="Dougan E. K."/>
            <person name="Thang M."/>
            <person name="Chan C."/>
        </authorList>
    </citation>
    <scope>NUCLEOTIDE SEQUENCE [LARGE SCALE GENOMIC DNA]</scope>
</reference>